<gene>
    <name evidence="2" type="ORF">TNIN_395201</name>
</gene>
<evidence type="ECO:0000313" key="3">
    <source>
        <dbReference type="Proteomes" id="UP000886998"/>
    </source>
</evidence>
<evidence type="ECO:0000256" key="1">
    <source>
        <dbReference type="SAM" id="MobiDB-lite"/>
    </source>
</evidence>
<dbReference type="EMBL" id="BMAV01022347">
    <property type="protein sequence ID" value="GFY77176.1"/>
    <property type="molecule type" value="Genomic_DNA"/>
</dbReference>
<reference evidence="2" key="1">
    <citation type="submission" date="2020-08" db="EMBL/GenBank/DDBJ databases">
        <title>Multicomponent nature underlies the extraordinary mechanical properties of spider dragline silk.</title>
        <authorList>
            <person name="Kono N."/>
            <person name="Nakamura H."/>
            <person name="Mori M."/>
            <person name="Yoshida Y."/>
            <person name="Ohtoshi R."/>
            <person name="Malay A.D."/>
            <person name="Moran D.A.P."/>
            <person name="Tomita M."/>
            <person name="Numata K."/>
            <person name="Arakawa K."/>
        </authorList>
    </citation>
    <scope>NUCLEOTIDE SEQUENCE</scope>
</reference>
<protein>
    <submittedName>
        <fullName evidence="2">Uncharacterized protein</fullName>
    </submittedName>
</protein>
<dbReference type="Proteomes" id="UP000886998">
    <property type="component" value="Unassembled WGS sequence"/>
</dbReference>
<feature type="region of interest" description="Disordered" evidence="1">
    <location>
        <begin position="133"/>
        <end position="180"/>
    </location>
</feature>
<sequence>MDRASGALYRGEDDAEILYETFFMKEEASAIKDIISNFESSQKVDPPLSIKQKRNLKRKSKEGTENTYEKIKTDEKTDIKNTIKGEQNDEPVDGEQNGDYLNEQQKYPLWEVSAVEQYKGNQPVNVLAKEQHNQPMDVSEEEDQDNQETMNVNNGAYVYPPGGSNTNASDKRPSENEGNILKKIKTEMTPKKYPKGSKIKYYDRFRRQIRHQQRLRGYVHLYLGTPTVMGEKYNWTIKNYPRDNLKEPQEDKNKKHTWKLVMLKDESREQLPMKP</sequence>
<name>A0A8X6YUA3_9ARAC</name>
<feature type="compositionally biased region" description="Basic residues" evidence="1">
    <location>
        <begin position="51"/>
        <end position="60"/>
    </location>
</feature>
<comment type="caution">
    <text evidence="2">The sequence shown here is derived from an EMBL/GenBank/DDBJ whole genome shotgun (WGS) entry which is preliminary data.</text>
</comment>
<feature type="region of interest" description="Disordered" evidence="1">
    <location>
        <begin position="246"/>
        <end position="275"/>
    </location>
</feature>
<proteinExistence type="predicted"/>
<accession>A0A8X6YUA3</accession>
<dbReference type="AlphaFoldDB" id="A0A8X6YUA3"/>
<feature type="compositionally biased region" description="Basic and acidic residues" evidence="1">
    <location>
        <begin position="61"/>
        <end position="87"/>
    </location>
</feature>
<keyword evidence="3" id="KW-1185">Reference proteome</keyword>
<feature type="region of interest" description="Disordered" evidence="1">
    <location>
        <begin position="41"/>
        <end position="99"/>
    </location>
</feature>
<feature type="compositionally biased region" description="Basic and acidic residues" evidence="1">
    <location>
        <begin position="262"/>
        <end position="275"/>
    </location>
</feature>
<evidence type="ECO:0000313" key="2">
    <source>
        <dbReference type="EMBL" id="GFY77176.1"/>
    </source>
</evidence>
<dbReference type="OrthoDB" id="10508088at2759"/>
<organism evidence="2 3">
    <name type="scientific">Trichonephila inaurata madagascariensis</name>
    <dbReference type="NCBI Taxonomy" id="2747483"/>
    <lineage>
        <taxon>Eukaryota</taxon>
        <taxon>Metazoa</taxon>
        <taxon>Ecdysozoa</taxon>
        <taxon>Arthropoda</taxon>
        <taxon>Chelicerata</taxon>
        <taxon>Arachnida</taxon>
        <taxon>Araneae</taxon>
        <taxon>Araneomorphae</taxon>
        <taxon>Entelegynae</taxon>
        <taxon>Araneoidea</taxon>
        <taxon>Nephilidae</taxon>
        <taxon>Trichonephila</taxon>
        <taxon>Trichonephila inaurata</taxon>
    </lineage>
</organism>